<dbReference type="GO" id="GO:0097035">
    <property type="term" value="P:regulation of membrane lipid distribution"/>
    <property type="evidence" value="ECO:0007669"/>
    <property type="project" value="TreeGrafter"/>
</dbReference>
<dbReference type="EMBL" id="CAXITT010000633">
    <property type="protein sequence ID" value="CAL1544590.1"/>
    <property type="molecule type" value="Genomic_DNA"/>
</dbReference>
<feature type="transmembrane region" description="Helical" evidence="6">
    <location>
        <begin position="20"/>
        <end position="40"/>
    </location>
</feature>
<gene>
    <name evidence="8" type="ORF">GSLYS_00018103001</name>
</gene>
<dbReference type="AlphaFoldDB" id="A0AAV2ICM7"/>
<feature type="transmembrane region" description="Helical" evidence="6">
    <location>
        <begin position="144"/>
        <end position="164"/>
    </location>
</feature>
<dbReference type="PANTHER" id="PTHR13439:SF5">
    <property type="entry name" value="TLC DOMAIN-CONTAINING PROTEIN 1"/>
    <property type="match status" value="1"/>
</dbReference>
<reference evidence="8 9" key="1">
    <citation type="submission" date="2024-04" db="EMBL/GenBank/DDBJ databases">
        <authorList>
            <consortium name="Genoscope - CEA"/>
            <person name="William W."/>
        </authorList>
    </citation>
    <scope>NUCLEOTIDE SEQUENCE [LARGE SCALE GENOMIC DNA]</scope>
</reference>
<name>A0AAV2ICM7_LYMST</name>
<evidence type="ECO:0000313" key="9">
    <source>
        <dbReference type="Proteomes" id="UP001497497"/>
    </source>
</evidence>
<keyword evidence="4 5" id="KW-0472">Membrane</keyword>
<accession>A0AAV2ICM7</accession>
<evidence type="ECO:0000256" key="1">
    <source>
        <dbReference type="ARBA" id="ARBA00004141"/>
    </source>
</evidence>
<feature type="transmembrane region" description="Helical" evidence="6">
    <location>
        <begin position="120"/>
        <end position="138"/>
    </location>
</feature>
<evidence type="ECO:0000256" key="6">
    <source>
        <dbReference type="SAM" id="Phobius"/>
    </source>
</evidence>
<feature type="transmembrane region" description="Helical" evidence="6">
    <location>
        <begin position="217"/>
        <end position="240"/>
    </location>
</feature>
<dbReference type="Pfam" id="PF03798">
    <property type="entry name" value="TRAM_LAG1_CLN8"/>
    <property type="match status" value="1"/>
</dbReference>
<feature type="transmembrane region" description="Helical" evidence="6">
    <location>
        <begin position="185"/>
        <end position="211"/>
    </location>
</feature>
<dbReference type="SMART" id="SM00724">
    <property type="entry name" value="TLC"/>
    <property type="match status" value="1"/>
</dbReference>
<evidence type="ECO:0000256" key="2">
    <source>
        <dbReference type="ARBA" id="ARBA00022692"/>
    </source>
</evidence>
<dbReference type="GO" id="GO:0055091">
    <property type="term" value="P:phospholipid homeostasis"/>
    <property type="evidence" value="ECO:0007669"/>
    <property type="project" value="TreeGrafter"/>
</dbReference>
<feature type="domain" description="TLC" evidence="7">
    <location>
        <begin position="51"/>
        <end position="248"/>
    </location>
</feature>
<evidence type="ECO:0000259" key="7">
    <source>
        <dbReference type="PROSITE" id="PS50922"/>
    </source>
</evidence>
<dbReference type="Proteomes" id="UP001497497">
    <property type="component" value="Unassembled WGS sequence"/>
</dbReference>
<dbReference type="PANTHER" id="PTHR13439">
    <property type="entry name" value="CT120 PROTEIN"/>
    <property type="match status" value="1"/>
</dbReference>
<dbReference type="PROSITE" id="PS50922">
    <property type="entry name" value="TLC"/>
    <property type="match status" value="1"/>
</dbReference>
<evidence type="ECO:0000256" key="5">
    <source>
        <dbReference type="PROSITE-ProRule" id="PRU00205"/>
    </source>
</evidence>
<feature type="transmembrane region" description="Helical" evidence="6">
    <location>
        <begin position="60"/>
        <end position="81"/>
    </location>
</feature>
<organism evidence="8 9">
    <name type="scientific">Lymnaea stagnalis</name>
    <name type="common">Great pond snail</name>
    <name type="synonym">Helix stagnalis</name>
    <dbReference type="NCBI Taxonomy" id="6523"/>
    <lineage>
        <taxon>Eukaryota</taxon>
        <taxon>Metazoa</taxon>
        <taxon>Spiralia</taxon>
        <taxon>Lophotrochozoa</taxon>
        <taxon>Mollusca</taxon>
        <taxon>Gastropoda</taxon>
        <taxon>Heterobranchia</taxon>
        <taxon>Euthyneura</taxon>
        <taxon>Panpulmonata</taxon>
        <taxon>Hygrophila</taxon>
        <taxon>Lymnaeoidea</taxon>
        <taxon>Lymnaeidae</taxon>
        <taxon>Lymnaea</taxon>
    </lineage>
</organism>
<protein>
    <recommendedName>
        <fullName evidence="7">TLC domain-containing protein</fullName>
    </recommendedName>
</protein>
<dbReference type="GO" id="GO:0071709">
    <property type="term" value="P:membrane assembly"/>
    <property type="evidence" value="ECO:0007669"/>
    <property type="project" value="TreeGrafter"/>
</dbReference>
<keyword evidence="3 6" id="KW-1133">Transmembrane helix</keyword>
<evidence type="ECO:0000256" key="3">
    <source>
        <dbReference type="ARBA" id="ARBA00022989"/>
    </source>
</evidence>
<feature type="transmembrane region" description="Helical" evidence="6">
    <location>
        <begin position="87"/>
        <end position="108"/>
    </location>
</feature>
<keyword evidence="2 5" id="KW-0812">Transmembrane</keyword>
<dbReference type="InterPro" id="IPR006634">
    <property type="entry name" value="TLC-dom"/>
</dbReference>
<sequence>MIVEDNSDFSTARDGIEFKYGTIVVLGSTTFFYVLVKGAVKSIRRPTSLNEEEWSWRNLYVSWIHSCLCAMWVLMCILMYPELFNDPVYHINYVTYFCTCFGTGYFLYDFLDIVCNKKISLRWEIVIHHIACFALFYYCIYMKALIGFSILALSVEVNSVFLHWRRLLLIVRTPFESPKYILIKYLNLATYLVFRGAPLYIITSSCFTMYHLVTLEFLTLGCTAMFLLDIMNVVLFWRCFKNDVIRGSNRFIFKKEKINCNKRDSNCNIVSKNKNSGS</sequence>
<proteinExistence type="predicted"/>
<comment type="subcellular location">
    <subcellularLocation>
        <location evidence="1">Membrane</location>
        <topology evidence="1">Multi-pass membrane protein</topology>
    </subcellularLocation>
</comment>
<dbReference type="GO" id="GO:0007009">
    <property type="term" value="P:plasma membrane organization"/>
    <property type="evidence" value="ECO:0007669"/>
    <property type="project" value="TreeGrafter"/>
</dbReference>
<dbReference type="GO" id="GO:0005886">
    <property type="term" value="C:plasma membrane"/>
    <property type="evidence" value="ECO:0007669"/>
    <property type="project" value="TreeGrafter"/>
</dbReference>
<evidence type="ECO:0000313" key="8">
    <source>
        <dbReference type="EMBL" id="CAL1544590.1"/>
    </source>
</evidence>
<evidence type="ECO:0000256" key="4">
    <source>
        <dbReference type="ARBA" id="ARBA00023136"/>
    </source>
</evidence>
<keyword evidence="9" id="KW-1185">Reference proteome</keyword>
<dbReference type="InterPro" id="IPR050846">
    <property type="entry name" value="TLCD"/>
</dbReference>
<comment type="caution">
    <text evidence="8">The sequence shown here is derived from an EMBL/GenBank/DDBJ whole genome shotgun (WGS) entry which is preliminary data.</text>
</comment>